<feature type="region of interest" description="Disordered" evidence="2">
    <location>
        <begin position="3671"/>
        <end position="3711"/>
    </location>
</feature>
<gene>
    <name evidence="5" type="ORF">clem_03060</name>
</gene>
<feature type="coiled-coil region" evidence="1">
    <location>
        <begin position="1150"/>
        <end position="1181"/>
    </location>
</feature>
<name>A0A222P006_9GAMM</name>
<dbReference type="Proteomes" id="UP000201728">
    <property type="component" value="Chromosome"/>
</dbReference>
<sequence length="4735" mass="535902">MTRYAGEVATLFSHFDTKQLKTYIATLGISDVKILHAEVLPQIKNLSRRKQIKQFLTEHKKQIFAEGKQPILASELAKTATITEYLQKTYEHLTKEALFALKNNEIRQLVLARATDDELFILEQKLKSLKDEQLTAIQQAIDEANNKREFNSQKPAEWLKQHKNLQWDVSIWKKIIKNVHKANLAISNHSVLKSPEATPITKKNLLSQMLNGLKTTAKVAVTSVASLVKWTILSPFKGYAKAVGAVWKTITPKRGKDQRLGSWIALNAVTLIFSLPLGAVGSIVTIPAEYLRPVTKPLGKGLKQLYRKSRIPDKPYELKITEAENDRLKVFAQSGADEISAKTALTVIGEQTARTPEQIKSAIMTRFGMALASQVVSGTQTDQLSSIGSVIGSLVTLDDTNVEKNSILRAVRSVNPGGTSPFKVKDGDHAFGIGGEPEMVTSFERNLMGKLVDLPHAFEDYGLKFTKEERDQIATYHKNQKRSENLINIMQHVCEEWGGYEKIPGKDDYRKLGPAEFLKGQKKYQTKLDLAGKALQRGCLELKNGEALYLETGLEGHAMQLVIKREGNQFKLSTYDSSGALENTTNKGSLAGLLKLSRIGNSGMRKNALSFKVSEERLNSAEGLAYLTDLIHSKSYAGWAQTHIEENVRHTSMEERNQMGDSIMGRLRKAFALNDQAYVYQRYIERFSYLASEDAPPQFEELLQRPQNTGNCYAKKTQSNELYELGKSTYKKVRLAMLLEQRQALLSDICGDKKGEQAFVDAEYIPILKGLEPEYLSPAELHEASMRLTEINEPPSNQYYQNYFTSLIDLKEQLAKAPENNDKNLAIRRIEQKIANHAKELYFYLKSAGRDEEIQEYFIPEVYRDDSFSWEGNVFPFKEDDEGKLLFTALNRVSEHAAALAWKASLQILNHQIQKLSVNERHIHSPNQRLEHASYWRASGNVTLKDLENANIVSFVTGFSRNEDTKIEINIGRTRKEIDKATFFRLVIANKEALTNPKVMGLLDALRNSKPEIEKRYIKEVYPAQRQAFIEKLTTNIEKADLNINTTLSRLEQGQEKVKILMAQCQENIDHLNEEIFSEKTLIGEGNKSIKLQNLDARVQFLMQEMDELNALKISVSNKLLNLRGNNAEKTRAELILAKLKDNDPKLNTMNAVSRAFKEAMNELEEVRKQLISRVREFEEDDVEQQSNHRLQGLKVFREKIISNYLRANPDYRILDELAMGNIGTEKQKNRELYSQTPEKREEFYKQGKNTFLKGSVFQEIQSLNQQLKGKITGEIERRVLLSTDIYGPSSLDTMSSGNSIYASIEEQAKMITQKPISSTVKTEWMKGMFAIWLKHEDKEKLYNLQRKSDSEIAIKKVFQHFLHQKANIKVASLKETEFPVELSIQNLGWKTITEEEMVQYRKAQHKASLTIAERFKAVFSRKPKQTPEREPAPLPVQLTAIDLMATHAPSAGAKFNAPADIEFIPLYTDTVIDGSTLDFLRENPTPTLPTELTLEKCNEYYQAVSSYLEKLEGHQGLENKEQRITEFCHSVAANTLILPFPPGAKLVIDLSTSMLARYKDDNGNFDTLFMKLENSQRAQILTNLIKFNLTQLPNIPGSKTKVDAKFYSTIKHWERLTIPKDTTMSERIAQLEPGGSIPVDNSLIEAVDSSILYSPIGLEGILEGQTGQQIALTDYGKQKQDDQDEEFTGLRKLADRLGMRNGDKILAHQFIQFYDKKMLLSADGLNSTAGRELFIRAFVDAFVNATDSEKEKLLQHIELIQLDPEQANSCNLMVSHEIFLEEVLYRASILDPKAFKGAGESRQREAILSQSIAFIKEYTDPTQKDGLKRLFGFAKEINLITLQIESARAKGAPQTETDKLYAKLIYSNLAYQLMYDQTPEDTLLGIDKNFEIIREMALVQANINKEQHHIIQFSKDLKDPAKARIFEKEFKEYAEARKFNDMMVNLQGKPSSSPVPGFISLGGINSLDTLHGAIYIGANKLGYIPAHIQSNIALEILSIHRLPFKPKDGGYIYTEGKKIKASITPQEDGSLIIQRELKTIDGKDITLQYIPPEKIEEVLPISLRRRVNADHFFIDKDNAIHAFNADFTPVLKISKENEIWSGKLLDKNNMFISIVLNKELDLIKDLSKIFPSKEMIAVDKNTVYVPSIFKFIIKDETSPHYFIADSKTDHSSRKHFEVTKEGNAILQKVLSPAEAAEVAKLEKKIVSLTSDLAAITQSNLVSKQSKAKIKNSIKACVSRIREIKDAEIFLFVGDSPKIKELEERYAQLRTEMLGAYAAFKDGGKDREQVASKYDQTKAAFFKVQNELRRAYATTDYLRVYQIKEETLKAKDFHSILHIGLIEGKTQILIQMLSANVPTSPLKTVELEELYNLQAQYVNPTTTEEHLARVTLLGIEITHHLLERTAAATGKSSGWNRKAYMHAINAFKESVSAVQKAHESIPVQQFSELWRAIESEFVKDDEVIKFFSKPIKQLPEIIKQPLSINTKTNNMPIENFDGHTQIEFRIYENPLSLIDKEQMELATRLKKLEGFEESIQAQEDGYYYENFGLFNNKTLEHLFSITSKHLGIEGLTKANIEDLLTLMKEKQWIKNVADMEGKFQIAKHPIEFFSHPDVGAFLAEKGFDRGAIKTVSDRLETFLYQTAVNGGAYTFAAGHKEELRLKITDAQKHYNLEFLGAKNKIDSLLTQASDEITMADLHAAYLLNDYREILSNFPPEEHVKVQIALNNAMTRMLYYKTELDHLNDVQNTFEMGQDSKAISMLYIKRNYPLDKLLLSASKLDKNSTPEEVFKEEQEQKMQRAFLLFESEFNHRCNTRQVNVFRGLLLDEETNPDKIDSAQARMGFGKTTLLPLVALYKTGGDKLVRFIVPKSALETNTADMSVTLTNVIGKRAVKDDFQRYSIASDPKADMGLESSRLQSLQSAKEDLKKRLAIYKKIIANREVLVQSPSVRNSMECQAKIFLDMLLRISEKPTATEALQNKELIECISVLNEIRSITTISVFDELDATQDSATTEVNYTSGNKLPLDPKEIYPLEVITQTILAAKDKSPANLAKLLLDKFNVHGEDRASISNYILSLEEREPSSVTPTNSTLVYLMRAILTDPKGILTLFTEKEAGKDFGVWFQNGSDGKKKYDFEALRTATETQAKNPLLITVPYSSANQPKPQGSRFDNPEVTAITTFLYYLDPNTEICAVPHFEFLIESFRSGSGERPYLDPTEQHIEPEFADALEIIKKVAETPETVSRNEKREAYFTEIARMPAFRRMLARTIIQDQIKFDAGKANSNRYEQGTPQDVVIGFSGTAGDTSSHFKENMLDPAADGNMTLGIMARSENQGTHIVNSASLSEVDENYSAAMIAQFAEMFEDSTRALIDVGGLCKVSNREVAKEIALQLRKSINPKLNNLEGVIFYDDITNMKKVLILDAHSKETIKDLTPELVAKSDLEGKFFTYYDQSHSRGADIKQMDGAKAILTASLTLDNNDYKQAIMRMRKIIDRNLKQSFSIAVPDIVRNKILEDLKLPKTHTLTGNDIAFWLRQKELKNDLNKVAILTTELDAIVKNAILQQQANITNFMTGSNLTPEQINIFKDCISELNEISKFISGSSPNLQTKYGGCYGKIKKEVFIQDLDTRFKARMANIFTSVNKARIKLELNALSEKDKEPYFAMEREVIERRAAQISPEFTIPQEGNSLSEAQSETENQSHSQSESQSQSQTQTYAFSDVKNEEVVVEVRIKKPNITVEPASVDFLLTSEKTQTLSLASKTLHMTQLFKEEDSIRCSPSYKGKGAHLIPPIRYFLARESKSPQVIIINQAEANAFKNSVVEGWSLYDIRSDSAEGLLPIVGPKVKSLEGKLLNKLNFAAYRYQVEGGNVEELATALNGICTPTQLEPSLTIQYANAPNVSKETPIFELATWGFDGIDKQEIQVRIKPTNQTITDKKGITHQKTGVTISVQVPTKQTTKQPVEQQSAIGQTKKEPQLTSTNIFISSRLKERILAGNHSQLSLIAKETMDAYKKAMIKRKEIRKEIADVKAAKAALRQEYKGEIEYGPEKEADDQPIAIKGKIKDLEIKIARLVKEAKEQIAVQFPESAKDELNQRKKHQDMLNDQLRSMCSGTGDYEEDSGLRVDGILHDNLGEACIYLMQQLYKQHSVKRLTTQQISEKLDDYIDQVFEAVEERYEEFITPSGKGTLIDSLFQAAREPPTRKNDNGEDVPNTDIKIEGMDLNQFLRYHLYDLDIYDDFIYENEPERNAKKWKPFVEGIQREIILARKDKNLTPEAFLESMTSRVKRIALAVNDNEEISERRIPRIGEFISTVMQRLSISANSEEDEEENKAALKRNIRNVVTQRLLNATTNPSSEDRKEKNFFVILHGVMKSKLGKPDYELPPELLAYNKAPVKAADIKPAIIKALESQHMVVSTKEIDKMTQDAVNFLNGHKAAEKILDNYKAKSSRSKEIYIKGPDDERAKGIILHADFKILRDLDRKVLPLQNQLIKAREKYKKDLKALEEKHAEIRGRAKKNEEEVQKIKGEVSVLNKLINGAKNLLKICDNHHIKVAEKDALEFIDVHFDVPTIVEKNISADVDLLFTPPEYLQLEKDMKAQLDQLHGLDSGLEENCGSAFNKSVQSVVIPAAKVVQKRECKVDGLGLREKQEVNLEMASECELAEARQREEQTRNAENDETVQFEEKNLAQEKVNGKLQAPPTHSSVATLNTGTSDITKQIKEKMGRLRNENVETGKTITISK</sequence>
<keyword evidence="1" id="KW-0175">Coiled coil</keyword>
<protein>
    <recommendedName>
        <fullName evidence="4">DUF3638 domain-containing protein</fullName>
    </recommendedName>
</protein>
<dbReference type="OrthoDB" id="5630180at2"/>
<proteinExistence type="predicted"/>
<feature type="coiled-coil region" evidence="1">
    <location>
        <begin position="4006"/>
        <end position="4033"/>
    </location>
</feature>
<evidence type="ECO:0000256" key="2">
    <source>
        <dbReference type="SAM" id="MobiDB-lite"/>
    </source>
</evidence>
<dbReference type="EMBL" id="CP016397">
    <property type="protein sequence ID" value="ASQ45170.1"/>
    <property type="molecule type" value="Genomic_DNA"/>
</dbReference>
<accession>A0A222P006</accession>
<evidence type="ECO:0000313" key="5">
    <source>
        <dbReference type="EMBL" id="ASQ45170.1"/>
    </source>
</evidence>
<evidence type="ECO:0000256" key="3">
    <source>
        <dbReference type="SAM" id="Phobius"/>
    </source>
</evidence>
<keyword evidence="3" id="KW-0472">Membrane</keyword>
<dbReference type="RefSeq" id="WP_094090254.1">
    <property type="nucleotide sequence ID" value="NZ_CP016397.1"/>
</dbReference>
<keyword evidence="6" id="KW-1185">Reference proteome</keyword>
<keyword evidence="3" id="KW-1133">Transmembrane helix</keyword>
<feature type="coiled-coil region" evidence="1">
    <location>
        <begin position="1055"/>
        <end position="1112"/>
    </location>
</feature>
<dbReference type="Pfam" id="PF12340">
    <property type="entry name" value="DUF3638"/>
    <property type="match status" value="1"/>
</dbReference>
<organism evidence="5 6">
    <name type="scientific">Legionella clemsonensis</name>
    <dbReference type="NCBI Taxonomy" id="1867846"/>
    <lineage>
        <taxon>Bacteria</taxon>
        <taxon>Pseudomonadati</taxon>
        <taxon>Pseudomonadota</taxon>
        <taxon>Gammaproteobacteria</taxon>
        <taxon>Legionellales</taxon>
        <taxon>Legionellaceae</taxon>
        <taxon>Legionella</taxon>
    </lineage>
</organism>
<feature type="compositionally biased region" description="Low complexity" evidence="2">
    <location>
        <begin position="3689"/>
        <end position="3710"/>
    </location>
</feature>
<reference evidence="5 6" key="1">
    <citation type="submission" date="2016-07" db="EMBL/GenBank/DDBJ databases">
        <authorList>
            <person name="Hassler H."/>
        </authorList>
    </citation>
    <scope>NUCLEOTIDE SEQUENCE [LARGE SCALE GENOMIC DNA]</scope>
    <source>
        <strain evidence="5 6">CDC-D5610</strain>
    </source>
</reference>
<feature type="transmembrane region" description="Helical" evidence="3">
    <location>
        <begin position="263"/>
        <end position="286"/>
    </location>
</feature>
<dbReference type="InterPro" id="IPR022099">
    <property type="entry name" value="DUF3638"/>
</dbReference>
<feature type="coiled-coil region" evidence="1">
    <location>
        <begin position="4481"/>
        <end position="4515"/>
    </location>
</feature>
<evidence type="ECO:0000256" key="1">
    <source>
        <dbReference type="SAM" id="Coils"/>
    </source>
</evidence>
<dbReference type="KEGG" id="lcd:clem_03060"/>
<keyword evidence="3" id="KW-0812">Transmembrane</keyword>
<evidence type="ECO:0000313" key="6">
    <source>
        <dbReference type="Proteomes" id="UP000201728"/>
    </source>
</evidence>
<evidence type="ECO:0000259" key="4">
    <source>
        <dbReference type="Pfam" id="PF12340"/>
    </source>
</evidence>
<feature type="domain" description="DUF3638" evidence="4">
    <location>
        <begin position="2796"/>
        <end position="3027"/>
    </location>
</feature>